<proteinExistence type="inferred from homology"/>
<dbReference type="InterPro" id="IPR036188">
    <property type="entry name" value="FAD/NAD-bd_sf"/>
</dbReference>
<evidence type="ECO:0000256" key="5">
    <source>
        <dbReference type="ARBA" id="ARBA00023002"/>
    </source>
</evidence>
<comment type="cofactor">
    <cofactor evidence="1">
        <name>FAD</name>
        <dbReference type="ChEBI" id="CHEBI:57692"/>
    </cofactor>
</comment>
<evidence type="ECO:0000256" key="6">
    <source>
        <dbReference type="ARBA" id="ARBA00023033"/>
    </source>
</evidence>
<keyword evidence="9" id="KW-1185">Reference proteome</keyword>
<dbReference type="GO" id="GO:0004497">
    <property type="term" value="F:monooxygenase activity"/>
    <property type="evidence" value="ECO:0007669"/>
    <property type="project" value="UniProtKB-KW"/>
</dbReference>
<evidence type="ECO:0000256" key="4">
    <source>
        <dbReference type="ARBA" id="ARBA00022827"/>
    </source>
</evidence>
<dbReference type="GO" id="GO:0016705">
    <property type="term" value="F:oxidoreductase activity, acting on paired donors, with incorporation or reduction of molecular oxygen"/>
    <property type="evidence" value="ECO:0007669"/>
    <property type="project" value="InterPro"/>
</dbReference>
<dbReference type="eggNOG" id="COG0654">
    <property type="taxonomic scope" value="Bacteria"/>
</dbReference>
<dbReference type="InterPro" id="IPR010971">
    <property type="entry name" value="UbiH/COQ6"/>
</dbReference>
<keyword evidence="4" id="KW-0274">FAD</keyword>
<accession>B4W4B6</accession>
<dbReference type="NCBIfam" id="TIGR01988">
    <property type="entry name" value="Ubi-OHases"/>
    <property type="match status" value="1"/>
</dbReference>
<dbReference type="EMBL" id="DS989878">
    <property type="protein sequence ID" value="EDX70941.1"/>
    <property type="molecule type" value="Genomic_DNA"/>
</dbReference>
<evidence type="ECO:0000259" key="7">
    <source>
        <dbReference type="Pfam" id="PF01494"/>
    </source>
</evidence>
<comment type="similarity">
    <text evidence="2">Belongs to the UbiH/COQ6 family.</text>
</comment>
<dbReference type="GO" id="GO:0110142">
    <property type="term" value="C:ubiquinone biosynthesis complex"/>
    <property type="evidence" value="ECO:0007669"/>
    <property type="project" value="UniProtKB-ARBA"/>
</dbReference>
<dbReference type="PROSITE" id="PS01304">
    <property type="entry name" value="UBIH"/>
    <property type="match status" value="1"/>
</dbReference>
<evidence type="ECO:0000256" key="1">
    <source>
        <dbReference type="ARBA" id="ARBA00001974"/>
    </source>
</evidence>
<dbReference type="GO" id="GO:0006744">
    <property type="term" value="P:ubiquinone biosynthetic process"/>
    <property type="evidence" value="ECO:0007669"/>
    <property type="project" value="InterPro"/>
</dbReference>
<evidence type="ECO:0000256" key="3">
    <source>
        <dbReference type="ARBA" id="ARBA00022630"/>
    </source>
</evidence>
<dbReference type="PANTHER" id="PTHR43876:SF7">
    <property type="entry name" value="UBIQUINONE BIOSYNTHESIS MONOOXYGENASE COQ6, MITOCHONDRIAL"/>
    <property type="match status" value="1"/>
</dbReference>
<keyword evidence="3" id="KW-0285">Flavoprotein</keyword>
<name>B4W4B6_9CYAN</name>
<reference evidence="8 9" key="1">
    <citation type="submission" date="2008-07" db="EMBL/GenBank/DDBJ databases">
        <authorList>
            <person name="Tandeau de Marsac N."/>
            <person name="Ferriera S."/>
            <person name="Johnson J."/>
            <person name="Kravitz S."/>
            <person name="Beeson K."/>
            <person name="Sutton G."/>
            <person name="Rogers Y.-H."/>
            <person name="Friedman R."/>
            <person name="Frazier M."/>
            <person name="Venter J.C."/>
        </authorList>
    </citation>
    <scope>NUCLEOTIDE SEQUENCE [LARGE SCALE GENOMIC DNA]</scope>
    <source>
        <strain evidence="8 9">PCC 7420</strain>
    </source>
</reference>
<dbReference type="PRINTS" id="PR00420">
    <property type="entry name" value="RNGMNOXGNASE"/>
</dbReference>
<dbReference type="NCBIfam" id="NF005612">
    <property type="entry name" value="PRK07364.1"/>
    <property type="match status" value="1"/>
</dbReference>
<gene>
    <name evidence="8" type="ORF">MC7420_8192</name>
</gene>
<dbReference type="InterPro" id="IPR002938">
    <property type="entry name" value="FAD-bd"/>
</dbReference>
<dbReference type="FunFam" id="3.50.50.60:FF:000021">
    <property type="entry name" value="Ubiquinone biosynthesis monooxygenase COQ6"/>
    <property type="match status" value="1"/>
</dbReference>
<dbReference type="GO" id="GO:0071949">
    <property type="term" value="F:FAD binding"/>
    <property type="evidence" value="ECO:0007669"/>
    <property type="project" value="InterPro"/>
</dbReference>
<dbReference type="Proteomes" id="UP000003835">
    <property type="component" value="Unassembled WGS sequence"/>
</dbReference>
<protein>
    <recommendedName>
        <fullName evidence="7">FAD-binding domain-containing protein</fullName>
    </recommendedName>
</protein>
<dbReference type="STRING" id="118168.MC7420_8192"/>
<keyword evidence="6" id="KW-0503">Monooxygenase</keyword>
<dbReference type="SUPFAM" id="SSF51905">
    <property type="entry name" value="FAD/NAD(P)-binding domain"/>
    <property type="match status" value="1"/>
</dbReference>
<feature type="domain" description="FAD-binding" evidence="7">
    <location>
        <begin position="13"/>
        <end position="346"/>
    </location>
</feature>
<evidence type="ECO:0000313" key="9">
    <source>
        <dbReference type="Proteomes" id="UP000003835"/>
    </source>
</evidence>
<organism evidence="8 9">
    <name type="scientific">Coleofasciculus chthonoplastes PCC 7420</name>
    <dbReference type="NCBI Taxonomy" id="118168"/>
    <lineage>
        <taxon>Bacteria</taxon>
        <taxon>Bacillati</taxon>
        <taxon>Cyanobacteriota</taxon>
        <taxon>Cyanophyceae</taxon>
        <taxon>Coleofasciculales</taxon>
        <taxon>Coleofasciculaceae</taxon>
        <taxon>Coleofasciculus</taxon>
    </lineage>
</organism>
<dbReference type="InterPro" id="IPR051205">
    <property type="entry name" value="UbiH/COQ6_monooxygenase"/>
</dbReference>
<dbReference type="Gene3D" id="3.50.50.60">
    <property type="entry name" value="FAD/NAD(P)-binding domain"/>
    <property type="match status" value="2"/>
</dbReference>
<dbReference type="Pfam" id="PF01494">
    <property type="entry name" value="FAD_binding_3"/>
    <property type="match status" value="1"/>
</dbReference>
<dbReference type="PANTHER" id="PTHR43876">
    <property type="entry name" value="UBIQUINONE BIOSYNTHESIS MONOOXYGENASE COQ6, MITOCHONDRIAL"/>
    <property type="match status" value="1"/>
</dbReference>
<dbReference type="HOGENOM" id="CLU_009665_8_1_3"/>
<evidence type="ECO:0000256" key="2">
    <source>
        <dbReference type="ARBA" id="ARBA00005349"/>
    </source>
</evidence>
<dbReference type="InterPro" id="IPR018168">
    <property type="entry name" value="Ubi_Hdrlase_CS"/>
</dbReference>
<dbReference type="AlphaFoldDB" id="B4W4B6"/>
<sequence length="409" mass="45914">MAQEQAYNQTFDYDLVIVGGGIVGATFACALKKSGLRIGLIEAKPQSVAVARRQAYALSLLSGHIFQGIGVWETIQPQIATYRQIRLSDADYPKFVQFHPSDLGTQDLGYVGEHRPLLTSLYEFLADCPTVSWLSPAEVVDVEYQASGVEVTVNVDGTSQHLRSRLVVAADGSRSRIRTAAGIGTKGWKYWQSCVTARIKTEKSHNDTAFERFWESGPMGVLPLAENRCQVVWTAPHAEAHQLKDLDEKEFLELLEYRTGGLLGHLELDSDRIVFPVQLMQSDRYTQHRLALIGDAAHCCHPVGGQGLNMGIRDAAALAQVIQDAHQQGEDIGDERILKRYERWRKHENLVILGFTDFLDRIFSNNWLPIVTLRRLGLWMLRHLYPVKCYALQLMTGFKGRTPQVAQLN</sequence>
<keyword evidence="5" id="KW-0560">Oxidoreductase</keyword>
<evidence type="ECO:0000313" key="8">
    <source>
        <dbReference type="EMBL" id="EDX70941.1"/>
    </source>
</evidence>